<dbReference type="EMBL" id="HBKO01035839">
    <property type="protein sequence ID" value="CAE2259895.1"/>
    <property type="molecule type" value="Transcribed_RNA"/>
</dbReference>
<evidence type="ECO:0000256" key="1">
    <source>
        <dbReference type="SAM" id="SignalP"/>
    </source>
</evidence>
<reference evidence="2" key="1">
    <citation type="submission" date="2021-01" db="EMBL/GenBank/DDBJ databases">
        <authorList>
            <person name="Corre E."/>
            <person name="Pelletier E."/>
            <person name="Niang G."/>
            <person name="Scheremetjew M."/>
            <person name="Finn R."/>
            <person name="Kale V."/>
            <person name="Holt S."/>
            <person name="Cochrane G."/>
            <person name="Meng A."/>
            <person name="Brown T."/>
            <person name="Cohen L."/>
        </authorList>
    </citation>
    <scope>NUCLEOTIDE SEQUENCE</scope>
    <source>
        <strain evidence="2">UIO037</strain>
    </source>
</reference>
<feature type="chain" id="PRO_5031068693" description="DUF1499 domain-containing protein" evidence="1">
    <location>
        <begin position="17"/>
        <end position="189"/>
    </location>
</feature>
<gene>
    <name evidence="2" type="ORF">CPOL0286_LOCUS16310</name>
</gene>
<dbReference type="InterPro" id="IPR010865">
    <property type="entry name" value="DUF1499"/>
</dbReference>
<dbReference type="AlphaFoldDB" id="A0A7S4JD74"/>
<dbReference type="PANTHER" id="PTHR34801:SF6">
    <property type="entry name" value="SLL1620 PROTEIN"/>
    <property type="match status" value="1"/>
</dbReference>
<name>A0A7S4JD74_9EUKA</name>
<accession>A0A7S4JD74</accession>
<evidence type="ECO:0008006" key="3">
    <source>
        <dbReference type="Google" id="ProtNLM"/>
    </source>
</evidence>
<organism evidence="2">
    <name type="scientific">Prymnesium polylepis</name>
    <dbReference type="NCBI Taxonomy" id="72548"/>
    <lineage>
        <taxon>Eukaryota</taxon>
        <taxon>Haptista</taxon>
        <taxon>Haptophyta</taxon>
        <taxon>Prymnesiophyceae</taxon>
        <taxon>Prymnesiales</taxon>
        <taxon>Prymnesiaceae</taxon>
        <taxon>Prymnesium</taxon>
    </lineage>
</organism>
<evidence type="ECO:0000313" key="2">
    <source>
        <dbReference type="EMBL" id="CAE2259895.1"/>
    </source>
</evidence>
<sequence length="189" mass="19449">MACRAIVLALLPLVGGLKVPASLDRRSVLARAASAAVAVPFAANAAVKPCPKGANNCWSTAGAGKNEMAKWTFPAGADAAAATTSLKEVIAAYPQAGQAGVDLGGWSLAEESGGYARYEFKSGIGNFAKFFNGGKPFVDDFEVSVEDGYVAVRSSSRVGDSDFEVNAKRINYIAAGLRAKGWTAPGVSL</sequence>
<feature type="signal peptide" evidence="1">
    <location>
        <begin position="1"/>
        <end position="16"/>
    </location>
</feature>
<proteinExistence type="predicted"/>
<dbReference type="Pfam" id="PF07386">
    <property type="entry name" value="DUF1499"/>
    <property type="match status" value="1"/>
</dbReference>
<keyword evidence="1" id="KW-0732">Signal</keyword>
<dbReference type="PANTHER" id="PTHR34801">
    <property type="entry name" value="EXPRESSED PROTEIN"/>
    <property type="match status" value="1"/>
</dbReference>
<protein>
    <recommendedName>
        <fullName evidence="3">DUF1499 domain-containing protein</fullName>
    </recommendedName>
</protein>